<protein>
    <submittedName>
        <fullName evidence="2">Uncharacterized protein</fullName>
    </submittedName>
</protein>
<evidence type="ECO:0000313" key="2">
    <source>
        <dbReference type="EMBL" id="AYO53097.1"/>
    </source>
</evidence>
<dbReference type="EMBL" id="CP033133">
    <property type="protein sequence ID" value="AYO53097.1"/>
    <property type="molecule type" value="Genomic_DNA"/>
</dbReference>
<sequence>MKKMSLRFLILPFLILSFDVAHAKSKHVDHDQAVDADLVDYAGDKPADVVDAVADQHDVVPNYAAKPLEEKYSFDGMEGSNDWRLIYQDKQTQYFQNDLTVNDGIQLVEAWIKTIEPTKKTSVVNYYQVLCKDQTFKVLEQYQSKDDQNYKLVKKIDLYRQTQPLSQAGEKLPVFKKLCKEREDFAKAWGIQ</sequence>
<organism evidence="2 3">
    <name type="scientific">Acinetobacter wuhouensis</name>
    <dbReference type="NCBI Taxonomy" id="1879050"/>
    <lineage>
        <taxon>Bacteria</taxon>
        <taxon>Pseudomonadati</taxon>
        <taxon>Pseudomonadota</taxon>
        <taxon>Gammaproteobacteria</taxon>
        <taxon>Moraxellales</taxon>
        <taxon>Moraxellaceae</taxon>
        <taxon>Acinetobacter</taxon>
    </lineage>
</organism>
<evidence type="ECO:0000256" key="1">
    <source>
        <dbReference type="SAM" id="SignalP"/>
    </source>
</evidence>
<dbReference type="Proteomes" id="UP000279962">
    <property type="component" value="Chromosome"/>
</dbReference>
<feature type="chain" id="PRO_5018099784" evidence="1">
    <location>
        <begin position="24"/>
        <end position="192"/>
    </location>
</feature>
<dbReference type="AlphaFoldDB" id="A0A3G2SZH6"/>
<feature type="signal peptide" evidence="1">
    <location>
        <begin position="1"/>
        <end position="23"/>
    </location>
</feature>
<accession>A0A3G2SZH6</accession>
<evidence type="ECO:0000313" key="3">
    <source>
        <dbReference type="Proteomes" id="UP000279962"/>
    </source>
</evidence>
<keyword evidence="1" id="KW-0732">Signal</keyword>
<gene>
    <name evidence="2" type="ORF">CDG68_05190</name>
</gene>
<proteinExistence type="predicted"/>
<reference evidence="2 3" key="1">
    <citation type="submission" date="2018-10" db="EMBL/GenBank/DDBJ databases">
        <title>The complete genome of Acinetobacter wuhouensis strain WCHAW010062.</title>
        <authorList>
            <person name="Hu Y."/>
            <person name="Long H."/>
            <person name="Feng Y."/>
            <person name="Zong Z."/>
        </authorList>
    </citation>
    <scope>NUCLEOTIDE SEQUENCE [LARGE SCALE GENOMIC DNA]</scope>
    <source>
        <strain evidence="2 3">WCHAW010062</strain>
    </source>
</reference>
<name>A0A3G2SZH6_9GAMM</name>
<dbReference type="RefSeq" id="WP_087552199.1">
    <property type="nucleotide sequence ID" value="NZ_CP033133.1"/>
</dbReference>